<dbReference type="PANTHER" id="PTHR10496">
    <property type="entry name" value="40S RIBOSOMAL PROTEIN S24"/>
    <property type="match status" value="1"/>
</dbReference>
<comment type="similarity">
    <text evidence="1 4">Belongs to the eukaryotic ribosomal protein eS24 family.</text>
</comment>
<dbReference type="PROSITE" id="PS00529">
    <property type="entry name" value="RIBOSOMAL_S24E"/>
    <property type="match status" value="1"/>
</dbReference>
<dbReference type="InterPro" id="IPR018098">
    <property type="entry name" value="Ribosomal_eS24_CS"/>
</dbReference>
<keyword evidence="3 4" id="KW-0687">Ribonucleoprotein</keyword>
<dbReference type="InterPro" id="IPR001976">
    <property type="entry name" value="Ribosomal_eS24"/>
</dbReference>
<feature type="region of interest" description="Disordered" evidence="6">
    <location>
        <begin position="98"/>
        <end position="135"/>
    </location>
</feature>
<dbReference type="EMBL" id="KT754945">
    <property type="protein sequence ID" value="ALS04779.1"/>
    <property type="molecule type" value="mRNA"/>
</dbReference>
<feature type="compositionally biased region" description="Low complexity" evidence="6">
    <location>
        <begin position="125"/>
        <end position="135"/>
    </location>
</feature>
<protein>
    <recommendedName>
        <fullName evidence="5">40S ribosomal protein S24</fullName>
    </recommendedName>
</protein>
<dbReference type="InterPro" id="IPR053709">
    <property type="entry name" value="eRP_eS24_sf"/>
</dbReference>
<dbReference type="AlphaFoldDB" id="A0A0U2UG29"/>
<sequence length="135" mass="15418">MVADGNVTLRTRKYMTNRLLCRRQMIVDVLHPGKASVPKTTIREKLATMYKCTPDRVFTFGFQTNFGGGKSTGFALVYDTMDYAKKFEPKYRLHRQGAVEKKAKIARKQTKERKNRMKKVRGTAKAKVGAAAKKR</sequence>
<reference evidence="7" key="1">
    <citation type="journal article" date="2015" name="Sci. Rep.">
        <title>Spliced leader RNA trans-splicing discovered in copepods.</title>
        <authorList>
            <person name="Yang F."/>
            <person name="Xu D."/>
            <person name="Zhuang Y."/>
            <person name="Yi X."/>
            <person name="Huang Y."/>
            <person name="Chen H."/>
            <person name="Lin S."/>
            <person name="Campbell D.A."/>
            <person name="Sturm N.R."/>
            <person name="Liu G."/>
            <person name="Zhang H."/>
        </authorList>
    </citation>
    <scope>NUCLEOTIDE SEQUENCE</scope>
</reference>
<dbReference type="FunFam" id="3.30.70.3370:FF:000001">
    <property type="entry name" value="40S ribosomal protein S24"/>
    <property type="match status" value="1"/>
</dbReference>
<organism evidence="7">
    <name type="scientific">Pseudodiaptomus poplesia</name>
    <dbReference type="NCBI Taxonomy" id="213370"/>
    <lineage>
        <taxon>Eukaryota</taxon>
        <taxon>Metazoa</taxon>
        <taxon>Ecdysozoa</taxon>
        <taxon>Arthropoda</taxon>
        <taxon>Crustacea</taxon>
        <taxon>Multicrustacea</taxon>
        <taxon>Hexanauplia</taxon>
        <taxon>Copepoda</taxon>
        <taxon>Calanoida</taxon>
        <taxon>Pseudodiaptomidae</taxon>
        <taxon>Pseudodiaptomus</taxon>
    </lineage>
</organism>
<dbReference type="GO" id="GO:0005840">
    <property type="term" value="C:ribosome"/>
    <property type="evidence" value="ECO:0007669"/>
    <property type="project" value="UniProtKB-KW"/>
</dbReference>
<dbReference type="SUPFAM" id="SSF54189">
    <property type="entry name" value="Ribosomal proteins S24e, L23 and L15e"/>
    <property type="match status" value="1"/>
</dbReference>
<proteinExistence type="evidence at transcript level"/>
<evidence type="ECO:0000313" key="7">
    <source>
        <dbReference type="EMBL" id="ALS04779.1"/>
    </source>
</evidence>
<dbReference type="GO" id="GO:0003735">
    <property type="term" value="F:structural constituent of ribosome"/>
    <property type="evidence" value="ECO:0007669"/>
    <property type="project" value="InterPro"/>
</dbReference>
<accession>A0A0U2UG29</accession>
<name>A0A0U2UG29_9MAXI</name>
<dbReference type="InterPro" id="IPR012678">
    <property type="entry name" value="Ribosomal_uL23/eL15/eS24_sf"/>
</dbReference>
<dbReference type="HAMAP" id="MF_00545">
    <property type="entry name" value="Ribosomal_eS24"/>
    <property type="match status" value="1"/>
</dbReference>
<keyword evidence="2 4" id="KW-0689">Ribosomal protein</keyword>
<dbReference type="GO" id="GO:0006412">
    <property type="term" value="P:translation"/>
    <property type="evidence" value="ECO:0007669"/>
    <property type="project" value="InterPro"/>
</dbReference>
<evidence type="ECO:0000256" key="2">
    <source>
        <dbReference type="ARBA" id="ARBA00022980"/>
    </source>
</evidence>
<feature type="compositionally biased region" description="Basic residues" evidence="6">
    <location>
        <begin position="104"/>
        <end position="124"/>
    </location>
</feature>
<dbReference type="Gene3D" id="3.30.70.3370">
    <property type="match status" value="1"/>
</dbReference>
<evidence type="ECO:0000256" key="3">
    <source>
        <dbReference type="ARBA" id="ARBA00023274"/>
    </source>
</evidence>
<dbReference type="GO" id="GO:1990904">
    <property type="term" value="C:ribonucleoprotein complex"/>
    <property type="evidence" value="ECO:0007669"/>
    <property type="project" value="UniProtKB-KW"/>
</dbReference>
<evidence type="ECO:0000256" key="5">
    <source>
        <dbReference type="RuleBase" id="RU004383"/>
    </source>
</evidence>
<evidence type="ECO:0000256" key="6">
    <source>
        <dbReference type="SAM" id="MobiDB-lite"/>
    </source>
</evidence>
<evidence type="ECO:0000256" key="4">
    <source>
        <dbReference type="RuleBase" id="RU004381"/>
    </source>
</evidence>
<evidence type="ECO:0000256" key="1">
    <source>
        <dbReference type="ARBA" id="ARBA00009680"/>
    </source>
</evidence>
<dbReference type="Pfam" id="PF01282">
    <property type="entry name" value="Ribosomal_S24e"/>
    <property type="match status" value="1"/>
</dbReference>